<dbReference type="Proteomes" id="UP000027135">
    <property type="component" value="Unassembled WGS sequence"/>
</dbReference>
<keyword evidence="4" id="KW-1185">Reference proteome</keyword>
<dbReference type="CDD" id="cd00037">
    <property type="entry name" value="CLECT"/>
    <property type="match status" value="1"/>
</dbReference>
<feature type="compositionally biased region" description="Polar residues" evidence="1">
    <location>
        <begin position="1"/>
        <end position="19"/>
    </location>
</feature>
<evidence type="ECO:0000313" key="3">
    <source>
        <dbReference type="EMBL" id="KDR12893.1"/>
    </source>
</evidence>
<feature type="region of interest" description="Disordered" evidence="1">
    <location>
        <begin position="1"/>
        <end position="23"/>
    </location>
</feature>
<dbReference type="InParanoid" id="A0A067QT70"/>
<protein>
    <submittedName>
        <fullName evidence="3">Hemolymph lipopolysaccharide-binding protein</fullName>
    </submittedName>
</protein>
<dbReference type="InterPro" id="IPR016186">
    <property type="entry name" value="C-type_lectin-like/link_sf"/>
</dbReference>
<reference evidence="3 4" key="1">
    <citation type="journal article" date="2014" name="Nat. Commun.">
        <title>Molecular traces of alternative social organization in a termite genome.</title>
        <authorList>
            <person name="Terrapon N."/>
            <person name="Li C."/>
            <person name="Robertson H.M."/>
            <person name="Ji L."/>
            <person name="Meng X."/>
            <person name="Booth W."/>
            <person name="Chen Z."/>
            <person name="Childers C.P."/>
            <person name="Glastad K.M."/>
            <person name="Gokhale K."/>
            <person name="Gowin J."/>
            <person name="Gronenberg W."/>
            <person name="Hermansen R.A."/>
            <person name="Hu H."/>
            <person name="Hunt B.G."/>
            <person name="Huylmans A.K."/>
            <person name="Khalil S.M."/>
            <person name="Mitchell R.D."/>
            <person name="Munoz-Torres M.C."/>
            <person name="Mustard J.A."/>
            <person name="Pan H."/>
            <person name="Reese J.T."/>
            <person name="Scharf M.E."/>
            <person name="Sun F."/>
            <person name="Vogel H."/>
            <person name="Xiao J."/>
            <person name="Yang W."/>
            <person name="Yang Z."/>
            <person name="Yang Z."/>
            <person name="Zhou J."/>
            <person name="Zhu J."/>
            <person name="Brent C.S."/>
            <person name="Elsik C.G."/>
            <person name="Goodisman M.A."/>
            <person name="Liberles D.A."/>
            <person name="Roe R.M."/>
            <person name="Vargo E.L."/>
            <person name="Vilcinskas A."/>
            <person name="Wang J."/>
            <person name="Bornberg-Bauer E."/>
            <person name="Korb J."/>
            <person name="Zhang G."/>
            <person name="Liebig J."/>
        </authorList>
    </citation>
    <scope>NUCLEOTIDE SEQUENCE [LARGE SCALE GENOMIC DNA]</scope>
    <source>
        <tissue evidence="3">Whole organism</tissue>
    </source>
</reference>
<sequence length="274" mass="31054">MEASRTSETSVKFYQTTRRNNPEDNYLQTHRQTGLLHEEFSEDVLFQLAHEAGPKDVGHWKADINHTTSICGDSESILIDASVTEPAPNVRALSLPGYELVPGLGYYKLHIVGKSWQEARKTCEEEGAHLLVIDSEYEAKNMARLWKEYPAFLARNTYYAFIGFHDLGNEGEVVTIFSRYFVFDKNLEIQGVAGFEVFTAVSPKMAVFWVVAACSLEQVYQSFADKSLASTGYDNWDSTENDIRYNCGLFVQKNHKIEIGTCSIARGFFCEHEL</sequence>
<evidence type="ECO:0000313" key="4">
    <source>
        <dbReference type="Proteomes" id="UP000027135"/>
    </source>
</evidence>
<feature type="domain" description="C-type lectin" evidence="2">
    <location>
        <begin position="94"/>
        <end position="271"/>
    </location>
</feature>
<accession>A0A067QT70</accession>
<proteinExistence type="predicted"/>
<name>A0A067QT70_ZOONE</name>
<dbReference type="InterPro" id="IPR016187">
    <property type="entry name" value="CTDL_fold"/>
</dbReference>
<dbReference type="SMART" id="SM00034">
    <property type="entry name" value="CLECT"/>
    <property type="match status" value="1"/>
</dbReference>
<dbReference type="InterPro" id="IPR001304">
    <property type="entry name" value="C-type_lectin-like"/>
</dbReference>
<dbReference type="Pfam" id="PF00059">
    <property type="entry name" value="Lectin_C"/>
    <property type="match status" value="1"/>
</dbReference>
<dbReference type="EMBL" id="KK852982">
    <property type="protein sequence ID" value="KDR12893.1"/>
    <property type="molecule type" value="Genomic_DNA"/>
</dbReference>
<gene>
    <name evidence="3" type="ORF">L798_13118</name>
</gene>
<evidence type="ECO:0000256" key="1">
    <source>
        <dbReference type="SAM" id="MobiDB-lite"/>
    </source>
</evidence>
<evidence type="ECO:0000259" key="2">
    <source>
        <dbReference type="SMART" id="SM00034"/>
    </source>
</evidence>
<dbReference type="AlphaFoldDB" id="A0A067QT70"/>
<dbReference type="Gene3D" id="3.10.100.10">
    <property type="entry name" value="Mannose-Binding Protein A, subunit A"/>
    <property type="match status" value="1"/>
</dbReference>
<organism evidence="3 4">
    <name type="scientific">Zootermopsis nevadensis</name>
    <name type="common">Dampwood termite</name>
    <dbReference type="NCBI Taxonomy" id="136037"/>
    <lineage>
        <taxon>Eukaryota</taxon>
        <taxon>Metazoa</taxon>
        <taxon>Ecdysozoa</taxon>
        <taxon>Arthropoda</taxon>
        <taxon>Hexapoda</taxon>
        <taxon>Insecta</taxon>
        <taxon>Pterygota</taxon>
        <taxon>Neoptera</taxon>
        <taxon>Polyneoptera</taxon>
        <taxon>Dictyoptera</taxon>
        <taxon>Blattodea</taxon>
        <taxon>Blattoidea</taxon>
        <taxon>Termitoidae</taxon>
        <taxon>Termopsidae</taxon>
        <taxon>Zootermopsis</taxon>
    </lineage>
</organism>
<dbReference type="SUPFAM" id="SSF56436">
    <property type="entry name" value="C-type lectin-like"/>
    <property type="match status" value="1"/>
</dbReference>